<evidence type="ECO:0000256" key="2">
    <source>
        <dbReference type="ARBA" id="ARBA00022801"/>
    </source>
</evidence>
<evidence type="ECO:0000313" key="11">
    <source>
        <dbReference type="Proteomes" id="UP000252582"/>
    </source>
</evidence>
<evidence type="ECO:0000256" key="1">
    <source>
        <dbReference type="ARBA" id="ARBA00022741"/>
    </source>
</evidence>
<dbReference type="InterPro" id="IPR005580">
    <property type="entry name" value="DbpA/CsdA_RNA-bd_dom"/>
</dbReference>
<dbReference type="GO" id="GO:0016787">
    <property type="term" value="F:hydrolase activity"/>
    <property type="evidence" value="ECO:0007669"/>
    <property type="project" value="UniProtKB-KW"/>
</dbReference>
<keyword evidence="4 6" id="KW-0067">ATP-binding</keyword>
<dbReference type="GO" id="GO:0005524">
    <property type="term" value="F:ATP binding"/>
    <property type="evidence" value="ECO:0007669"/>
    <property type="project" value="UniProtKB-KW"/>
</dbReference>
<feature type="compositionally biased region" description="Basic and acidic residues" evidence="7">
    <location>
        <begin position="624"/>
        <end position="664"/>
    </location>
</feature>
<name>A0A6I7HT89_9HYPH</name>
<dbReference type="InterPro" id="IPR027417">
    <property type="entry name" value="P-loop_NTPase"/>
</dbReference>
<dbReference type="Gene3D" id="3.40.50.300">
    <property type="entry name" value="P-loop containing nucleotide triphosphate hydrolases"/>
    <property type="match status" value="2"/>
</dbReference>
<reference evidence="10 11" key="1">
    <citation type="submission" date="2018-07" db="EMBL/GenBank/DDBJ databases">
        <title>Genomic Encyclopedia of Type Strains, Phase IV (KMG-IV): sequencing the most valuable type-strain genomes for metagenomic binning, comparative biology and taxonomic classification.</title>
        <authorList>
            <person name="Goeker M."/>
        </authorList>
    </citation>
    <scope>NUCLEOTIDE SEQUENCE [LARGE SCALE GENOMIC DNA]</scope>
    <source>
        <strain evidence="10 11">DSM 25528</strain>
    </source>
</reference>
<feature type="domain" description="Helicase ATP-binding" evidence="8">
    <location>
        <begin position="31"/>
        <end position="207"/>
    </location>
</feature>
<dbReference type="SUPFAM" id="SSF52540">
    <property type="entry name" value="P-loop containing nucleoside triphosphate hydrolases"/>
    <property type="match status" value="1"/>
</dbReference>
<evidence type="ECO:0000259" key="8">
    <source>
        <dbReference type="PROSITE" id="PS51192"/>
    </source>
</evidence>
<dbReference type="PANTHER" id="PTHR47959:SF1">
    <property type="entry name" value="ATP-DEPENDENT RNA HELICASE DBPA"/>
    <property type="match status" value="1"/>
</dbReference>
<feature type="compositionally biased region" description="Basic and acidic residues" evidence="7">
    <location>
        <begin position="551"/>
        <end position="590"/>
    </location>
</feature>
<gene>
    <name evidence="10" type="ORF">DFR48_101385</name>
</gene>
<dbReference type="InterPro" id="IPR001650">
    <property type="entry name" value="Helicase_C-like"/>
</dbReference>
<dbReference type="PROSITE" id="PS51194">
    <property type="entry name" value="HELICASE_CTER"/>
    <property type="match status" value="1"/>
</dbReference>
<keyword evidence="1 6" id="KW-0547">Nucleotide-binding</keyword>
<dbReference type="Pfam" id="PF03880">
    <property type="entry name" value="DbpA"/>
    <property type="match status" value="1"/>
</dbReference>
<evidence type="ECO:0000259" key="9">
    <source>
        <dbReference type="PROSITE" id="PS51194"/>
    </source>
</evidence>
<dbReference type="InterPro" id="IPR000629">
    <property type="entry name" value="RNA-helicase_DEAD-box_CS"/>
</dbReference>
<feature type="region of interest" description="Disordered" evidence="7">
    <location>
        <begin position="540"/>
        <end position="688"/>
    </location>
</feature>
<evidence type="ECO:0000256" key="6">
    <source>
        <dbReference type="RuleBase" id="RU000492"/>
    </source>
</evidence>
<dbReference type="CDD" id="cd00268">
    <property type="entry name" value="DEADc"/>
    <property type="match status" value="1"/>
</dbReference>
<dbReference type="PROSITE" id="PS00039">
    <property type="entry name" value="DEAD_ATP_HELICASE"/>
    <property type="match status" value="1"/>
</dbReference>
<sequence length="688" mass="75444">MTDFDGIVPAIAEALRKRGYETLTPVQQAMLDPELEGRDALVSAQTGSGKTVAFGLALASTLLAGESRFGRAEAPLALAIAPTRELAMQVKRELEWLYEFTGATIASCVGGMDIRNERRALERGAHIVVGTPGRLRDHLNRGALDLSALRTVVLDEADEMLDLGFREDLEFILEASPDDRRTLMFSATVPRSIADLARSYQRDARRIATTSEQKQHVDIEYRALAVAPSDRENAIINVLRYYEARNAIVFCSTRAAVNHLTARLHNRGFSVVALSGELSQNERTHALQAMRDGRARVCIATDVAARGIDLPGLELVIHADLPTNSETLLHRSGRTGRAGNKGISALIVPVNQRRKAERLLLGGRITPVWANPPSADEVLARDGERILADQAFAETVAEDEQPMIADLLAAHGPEKVAAAFLRLYRAGRSAPEDLLPVNLEASRQRREPDYANPSSAATKPRGDFGPSVWFSLSVGRRQNAEPRWLIPMLCRNGKITKNEIGAIKMQPEETFVEIAQDGLDTFLQAIGTSGALERGITVRQLPGTPDFSAPPKERAPRPPREREEFAPRGDKRPYAKKAEETGRRPRRDDLSAVDAEVWADAPARPKRFDDRNDRPAQKPYAKKAKPEWSDRNRASDDRRSDRPKGDGKAFAGKKDFSGKKDFAGKPKGKFGGAGNGAPKKGKPSGKRG</sequence>
<dbReference type="SMART" id="SM00487">
    <property type="entry name" value="DEXDc"/>
    <property type="match status" value="1"/>
</dbReference>
<keyword evidence="11" id="KW-1185">Reference proteome</keyword>
<evidence type="ECO:0000256" key="7">
    <source>
        <dbReference type="SAM" id="MobiDB-lite"/>
    </source>
</evidence>
<dbReference type="Gene3D" id="3.30.70.330">
    <property type="match status" value="1"/>
</dbReference>
<proteinExistence type="inferred from homology"/>
<dbReference type="PROSITE" id="PS51192">
    <property type="entry name" value="HELICASE_ATP_BIND_1"/>
    <property type="match status" value="1"/>
</dbReference>
<dbReference type="EMBL" id="QPIX01000001">
    <property type="protein sequence ID" value="RCW28373.1"/>
    <property type="molecule type" value="Genomic_DNA"/>
</dbReference>
<dbReference type="Proteomes" id="UP000252582">
    <property type="component" value="Unassembled WGS sequence"/>
</dbReference>
<dbReference type="GO" id="GO:0003676">
    <property type="term" value="F:nucleic acid binding"/>
    <property type="evidence" value="ECO:0007669"/>
    <property type="project" value="InterPro"/>
</dbReference>
<dbReference type="CDD" id="cd12252">
    <property type="entry name" value="RRM_DbpA"/>
    <property type="match status" value="1"/>
</dbReference>
<dbReference type="SMART" id="SM00490">
    <property type="entry name" value="HELICc"/>
    <property type="match status" value="1"/>
</dbReference>
<dbReference type="GO" id="GO:0005829">
    <property type="term" value="C:cytosol"/>
    <property type="evidence" value="ECO:0007669"/>
    <property type="project" value="TreeGrafter"/>
</dbReference>
<dbReference type="InterPro" id="IPR044742">
    <property type="entry name" value="DEAD/DEAH_RhlB"/>
</dbReference>
<comment type="similarity">
    <text evidence="5 6">Belongs to the DEAD box helicase family.</text>
</comment>
<dbReference type="RefSeq" id="WP_114361459.1">
    <property type="nucleotide sequence ID" value="NZ_QPIX01000001.1"/>
</dbReference>
<keyword evidence="2 6" id="KW-0378">Hydrolase</keyword>
<dbReference type="PANTHER" id="PTHR47959">
    <property type="entry name" value="ATP-DEPENDENT RNA HELICASE RHLE-RELATED"/>
    <property type="match status" value="1"/>
</dbReference>
<dbReference type="AlphaFoldDB" id="A0A6I7HT89"/>
<dbReference type="InterPro" id="IPR050079">
    <property type="entry name" value="DEAD_box_RNA_helicase"/>
</dbReference>
<feature type="domain" description="Helicase C-terminal" evidence="9">
    <location>
        <begin position="234"/>
        <end position="408"/>
    </location>
</feature>
<dbReference type="Pfam" id="PF00270">
    <property type="entry name" value="DEAD"/>
    <property type="match status" value="1"/>
</dbReference>
<evidence type="ECO:0000313" key="10">
    <source>
        <dbReference type="EMBL" id="RCW28373.1"/>
    </source>
</evidence>
<dbReference type="InterPro" id="IPR011545">
    <property type="entry name" value="DEAD/DEAH_box_helicase_dom"/>
</dbReference>
<dbReference type="InterPro" id="IPR012677">
    <property type="entry name" value="Nucleotide-bd_a/b_plait_sf"/>
</dbReference>
<accession>A0A6I7HT89</accession>
<dbReference type="CDD" id="cd18787">
    <property type="entry name" value="SF2_C_DEAD"/>
    <property type="match status" value="1"/>
</dbReference>
<dbReference type="Pfam" id="PF00271">
    <property type="entry name" value="Helicase_C"/>
    <property type="match status" value="1"/>
</dbReference>
<protein>
    <submittedName>
        <fullName evidence="10">ATP-dependent RNA helicase DeaD</fullName>
    </submittedName>
</protein>
<feature type="compositionally biased region" description="Basic and acidic residues" evidence="7">
    <location>
        <begin position="606"/>
        <end position="616"/>
    </location>
</feature>
<dbReference type="GO" id="GO:0003724">
    <property type="term" value="F:RNA helicase activity"/>
    <property type="evidence" value="ECO:0007669"/>
    <property type="project" value="TreeGrafter"/>
</dbReference>
<evidence type="ECO:0000256" key="3">
    <source>
        <dbReference type="ARBA" id="ARBA00022806"/>
    </source>
</evidence>
<feature type="compositionally biased region" description="Basic residues" evidence="7">
    <location>
        <begin position="679"/>
        <end position="688"/>
    </location>
</feature>
<keyword evidence="3 6" id="KW-0347">Helicase</keyword>
<evidence type="ECO:0000256" key="4">
    <source>
        <dbReference type="ARBA" id="ARBA00022840"/>
    </source>
</evidence>
<comment type="caution">
    <text evidence="10">The sequence shown here is derived from an EMBL/GenBank/DDBJ whole genome shotgun (WGS) entry which is preliminary data.</text>
</comment>
<feature type="region of interest" description="Disordered" evidence="7">
    <location>
        <begin position="435"/>
        <end position="459"/>
    </location>
</feature>
<dbReference type="InterPro" id="IPR014001">
    <property type="entry name" value="Helicase_ATP-bd"/>
</dbReference>
<organism evidence="10 11">
    <name type="scientific">Ciceribacter lividus</name>
    <dbReference type="NCBI Taxonomy" id="1197950"/>
    <lineage>
        <taxon>Bacteria</taxon>
        <taxon>Pseudomonadati</taxon>
        <taxon>Pseudomonadota</taxon>
        <taxon>Alphaproteobacteria</taxon>
        <taxon>Hyphomicrobiales</taxon>
        <taxon>Rhizobiaceae</taxon>
        <taxon>Ciceribacter</taxon>
    </lineage>
</organism>
<evidence type="ECO:0000256" key="5">
    <source>
        <dbReference type="ARBA" id="ARBA00038437"/>
    </source>
</evidence>